<proteinExistence type="predicted"/>
<keyword evidence="1" id="KW-0472">Membrane</keyword>
<keyword evidence="1" id="KW-0812">Transmembrane</keyword>
<feature type="transmembrane region" description="Helical" evidence="1">
    <location>
        <begin position="144"/>
        <end position="162"/>
    </location>
</feature>
<evidence type="ECO:0000313" key="3">
    <source>
        <dbReference type="Proteomes" id="UP000295689"/>
    </source>
</evidence>
<organism evidence="2 3">
    <name type="scientific">Mesobacillus foraminis</name>
    <dbReference type="NCBI Taxonomy" id="279826"/>
    <lineage>
        <taxon>Bacteria</taxon>
        <taxon>Bacillati</taxon>
        <taxon>Bacillota</taxon>
        <taxon>Bacilli</taxon>
        <taxon>Bacillales</taxon>
        <taxon>Bacillaceae</taxon>
        <taxon>Mesobacillus</taxon>
    </lineage>
</organism>
<protein>
    <recommendedName>
        <fullName evidence="4">Phospholipid phosphatase</fullName>
    </recommendedName>
</protein>
<keyword evidence="1" id="KW-1133">Transmembrane helix</keyword>
<feature type="transmembrane region" description="Helical" evidence="1">
    <location>
        <begin position="69"/>
        <end position="87"/>
    </location>
</feature>
<dbReference type="AlphaFoldDB" id="A0A4R2BQ26"/>
<evidence type="ECO:0000256" key="1">
    <source>
        <dbReference type="SAM" id="Phobius"/>
    </source>
</evidence>
<sequence length="218" mass="24059">MDKYLFLAFSLFYIGLFLWGLQRGQKVPLIMKASLLLVTAGLIYDNGILAVSDQFGKSEGLKKLHFLRYWIHALFTPTLVLFSWTVIKNTDTELSKKRGAGLAAFGLTALLIIWELVHTAQLSLKPVNQFGVLNYESAASQGPPIMIVAVSAALLFAGIVVWKKQSWKWMAIGVALMAAGSAIPLPIESNAATNCFELILISSLWATLVFQEKKLKRA</sequence>
<name>A0A4R2BQ26_9BACI</name>
<evidence type="ECO:0000313" key="2">
    <source>
        <dbReference type="EMBL" id="TCN28044.1"/>
    </source>
</evidence>
<feature type="transmembrane region" description="Helical" evidence="1">
    <location>
        <begin position="6"/>
        <end position="22"/>
    </location>
</feature>
<dbReference type="Proteomes" id="UP000295689">
    <property type="component" value="Unassembled WGS sequence"/>
</dbReference>
<dbReference type="RefSeq" id="WP_132001162.1">
    <property type="nucleotide sequence ID" value="NZ_JABUHM010000006.1"/>
</dbReference>
<reference evidence="2 3" key="1">
    <citation type="journal article" date="2015" name="Stand. Genomic Sci.">
        <title>Genomic Encyclopedia of Bacterial and Archaeal Type Strains, Phase III: the genomes of soil and plant-associated and newly described type strains.</title>
        <authorList>
            <person name="Whitman W.B."/>
            <person name="Woyke T."/>
            <person name="Klenk H.P."/>
            <person name="Zhou Y."/>
            <person name="Lilburn T.G."/>
            <person name="Beck B.J."/>
            <person name="De Vos P."/>
            <person name="Vandamme P."/>
            <person name="Eisen J.A."/>
            <person name="Garrity G."/>
            <person name="Hugenholtz P."/>
            <person name="Kyrpides N.C."/>
        </authorList>
    </citation>
    <scope>NUCLEOTIDE SEQUENCE [LARGE SCALE GENOMIC DNA]</scope>
    <source>
        <strain evidence="2 3">CV53</strain>
    </source>
</reference>
<feature type="transmembrane region" description="Helical" evidence="1">
    <location>
        <begin position="99"/>
        <end position="124"/>
    </location>
</feature>
<accession>A0A4R2BQ26</accession>
<evidence type="ECO:0008006" key="4">
    <source>
        <dbReference type="Google" id="ProtNLM"/>
    </source>
</evidence>
<keyword evidence="3" id="KW-1185">Reference proteome</keyword>
<feature type="transmembrane region" description="Helical" evidence="1">
    <location>
        <begin position="29"/>
        <end position="49"/>
    </location>
</feature>
<comment type="caution">
    <text evidence="2">The sequence shown here is derived from an EMBL/GenBank/DDBJ whole genome shotgun (WGS) entry which is preliminary data.</text>
</comment>
<dbReference type="EMBL" id="SLVV01000001">
    <property type="protein sequence ID" value="TCN28044.1"/>
    <property type="molecule type" value="Genomic_DNA"/>
</dbReference>
<gene>
    <name evidence="2" type="ORF">EV146_101375</name>
</gene>